<sequence>MAYDITAIEHHGLNAVTNFDVSRYIRWHHRCHPENAAGLNTALYVNDRLQPPQASPTSHAASALGPLPRSPRLKEMMERVAASQSNTDSPSSSRPPSPPPPMTYRQEPKPRNLSTRCNIPDDVQTYF</sequence>
<proteinExistence type="predicted"/>
<evidence type="ECO:0000313" key="2">
    <source>
        <dbReference type="EnsemblPlants" id="EMT28677"/>
    </source>
</evidence>
<dbReference type="AlphaFoldDB" id="M8CMI4"/>
<feature type="region of interest" description="Disordered" evidence="1">
    <location>
        <begin position="48"/>
        <end position="127"/>
    </location>
</feature>
<protein>
    <recommendedName>
        <fullName evidence="3">AP2/ERF domain-containing protein</fullName>
    </recommendedName>
</protein>
<feature type="compositionally biased region" description="Pro residues" evidence="1">
    <location>
        <begin position="93"/>
        <end position="102"/>
    </location>
</feature>
<evidence type="ECO:0008006" key="3">
    <source>
        <dbReference type="Google" id="ProtNLM"/>
    </source>
</evidence>
<name>M8CMI4_AEGTA</name>
<accession>M8CMI4</accession>
<dbReference type="EnsemblPlants" id="EMT28677">
    <property type="protein sequence ID" value="EMT28677"/>
    <property type="gene ID" value="F775_03409"/>
</dbReference>
<reference evidence="2" key="1">
    <citation type="submission" date="2015-06" db="UniProtKB">
        <authorList>
            <consortium name="EnsemblPlants"/>
        </authorList>
    </citation>
    <scope>IDENTIFICATION</scope>
</reference>
<evidence type="ECO:0000256" key="1">
    <source>
        <dbReference type="SAM" id="MobiDB-lite"/>
    </source>
</evidence>
<organism evidence="2">
    <name type="scientific">Aegilops tauschii</name>
    <name type="common">Tausch's goatgrass</name>
    <name type="synonym">Aegilops squarrosa</name>
    <dbReference type="NCBI Taxonomy" id="37682"/>
    <lineage>
        <taxon>Eukaryota</taxon>
        <taxon>Viridiplantae</taxon>
        <taxon>Streptophyta</taxon>
        <taxon>Embryophyta</taxon>
        <taxon>Tracheophyta</taxon>
        <taxon>Spermatophyta</taxon>
        <taxon>Magnoliopsida</taxon>
        <taxon>Liliopsida</taxon>
        <taxon>Poales</taxon>
        <taxon>Poaceae</taxon>
        <taxon>BOP clade</taxon>
        <taxon>Pooideae</taxon>
        <taxon>Triticodae</taxon>
        <taxon>Triticeae</taxon>
        <taxon>Triticinae</taxon>
        <taxon>Aegilops</taxon>
    </lineage>
</organism>